<reference evidence="1 2" key="1">
    <citation type="journal article" date="2019" name="Sci. Rep.">
        <title>A high-quality genome of Eragrostis curvula grass provides insights into Poaceae evolution and supports new strategies to enhance forage quality.</title>
        <authorList>
            <person name="Carballo J."/>
            <person name="Santos B.A.C.M."/>
            <person name="Zappacosta D."/>
            <person name="Garbus I."/>
            <person name="Selva J.P."/>
            <person name="Gallo C.A."/>
            <person name="Diaz A."/>
            <person name="Albertini E."/>
            <person name="Caccamo M."/>
            <person name="Echenique V."/>
        </authorList>
    </citation>
    <scope>NUCLEOTIDE SEQUENCE [LARGE SCALE GENOMIC DNA]</scope>
    <source>
        <strain evidence="2">cv. Victoria</strain>
        <tissue evidence="1">Leaf</tissue>
    </source>
</reference>
<name>A0A5J9UN06_9POAL</name>
<feature type="non-terminal residue" evidence="1">
    <location>
        <position position="1"/>
    </location>
</feature>
<protein>
    <submittedName>
        <fullName evidence="1">Uncharacterized protein</fullName>
    </submittedName>
</protein>
<evidence type="ECO:0000313" key="2">
    <source>
        <dbReference type="Proteomes" id="UP000324897"/>
    </source>
</evidence>
<comment type="caution">
    <text evidence="1">The sequence shown here is derived from an EMBL/GenBank/DDBJ whole genome shotgun (WGS) entry which is preliminary data.</text>
</comment>
<keyword evidence="2" id="KW-1185">Reference proteome</keyword>
<dbReference type="Proteomes" id="UP000324897">
    <property type="component" value="Chromosome 2"/>
</dbReference>
<evidence type="ECO:0000313" key="1">
    <source>
        <dbReference type="EMBL" id="TVU25209.1"/>
    </source>
</evidence>
<dbReference type="AlphaFoldDB" id="A0A5J9UN06"/>
<organism evidence="1 2">
    <name type="scientific">Eragrostis curvula</name>
    <name type="common">weeping love grass</name>
    <dbReference type="NCBI Taxonomy" id="38414"/>
    <lineage>
        <taxon>Eukaryota</taxon>
        <taxon>Viridiplantae</taxon>
        <taxon>Streptophyta</taxon>
        <taxon>Embryophyta</taxon>
        <taxon>Tracheophyta</taxon>
        <taxon>Spermatophyta</taxon>
        <taxon>Magnoliopsida</taxon>
        <taxon>Liliopsida</taxon>
        <taxon>Poales</taxon>
        <taxon>Poaceae</taxon>
        <taxon>PACMAD clade</taxon>
        <taxon>Chloridoideae</taxon>
        <taxon>Eragrostideae</taxon>
        <taxon>Eragrostidinae</taxon>
        <taxon>Eragrostis</taxon>
    </lineage>
</organism>
<feature type="non-terminal residue" evidence="1">
    <location>
        <position position="71"/>
    </location>
</feature>
<dbReference type="Gramene" id="TVU25209">
    <property type="protein sequence ID" value="TVU25209"/>
    <property type="gene ID" value="EJB05_27697"/>
</dbReference>
<accession>A0A5J9UN06</accession>
<sequence length="71" mass="7951">MPAFLLLRDRRDAVLSRAALELLRSSGKPIKLLGCLTVVVGSLLPELQFQLIHLSHRTEELATDYGNEFSM</sequence>
<proteinExistence type="predicted"/>
<gene>
    <name evidence="1" type="ORF">EJB05_27697</name>
</gene>
<dbReference type="EMBL" id="RWGY01000013">
    <property type="protein sequence ID" value="TVU25209.1"/>
    <property type="molecule type" value="Genomic_DNA"/>
</dbReference>